<name>A0A0E9QUK6_ANGAN</name>
<accession>A0A0E9QUK6</accession>
<proteinExistence type="predicted"/>
<evidence type="ECO:0000313" key="1">
    <source>
        <dbReference type="EMBL" id="JAH19940.1"/>
    </source>
</evidence>
<sequence>MHIQTICYRLIDAHFHSLPYIHKHIHICFCILVHSEDLGIYGCGLPI</sequence>
<dbReference type="EMBL" id="GBXM01088637">
    <property type="protein sequence ID" value="JAH19940.1"/>
    <property type="molecule type" value="Transcribed_RNA"/>
</dbReference>
<organism evidence="1">
    <name type="scientific">Anguilla anguilla</name>
    <name type="common">European freshwater eel</name>
    <name type="synonym">Muraena anguilla</name>
    <dbReference type="NCBI Taxonomy" id="7936"/>
    <lineage>
        <taxon>Eukaryota</taxon>
        <taxon>Metazoa</taxon>
        <taxon>Chordata</taxon>
        <taxon>Craniata</taxon>
        <taxon>Vertebrata</taxon>
        <taxon>Euteleostomi</taxon>
        <taxon>Actinopterygii</taxon>
        <taxon>Neopterygii</taxon>
        <taxon>Teleostei</taxon>
        <taxon>Anguilliformes</taxon>
        <taxon>Anguillidae</taxon>
        <taxon>Anguilla</taxon>
    </lineage>
</organism>
<reference evidence="1" key="2">
    <citation type="journal article" date="2015" name="Fish Shellfish Immunol.">
        <title>Early steps in the European eel (Anguilla anguilla)-Vibrio vulnificus interaction in the gills: Role of the RtxA13 toxin.</title>
        <authorList>
            <person name="Callol A."/>
            <person name="Pajuelo D."/>
            <person name="Ebbesson L."/>
            <person name="Teles M."/>
            <person name="MacKenzie S."/>
            <person name="Amaro C."/>
        </authorList>
    </citation>
    <scope>NUCLEOTIDE SEQUENCE</scope>
</reference>
<protein>
    <submittedName>
        <fullName evidence="1">Uncharacterized protein</fullName>
    </submittedName>
</protein>
<dbReference type="AlphaFoldDB" id="A0A0E9QUK6"/>
<reference evidence="1" key="1">
    <citation type="submission" date="2014-11" db="EMBL/GenBank/DDBJ databases">
        <authorList>
            <person name="Amaro Gonzalez C."/>
        </authorList>
    </citation>
    <scope>NUCLEOTIDE SEQUENCE</scope>
</reference>